<dbReference type="SUPFAM" id="SSF51445">
    <property type="entry name" value="(Trans)glycosidases"/>
    <property type="match status" value="1"/>
</dbReference>
<gene>
    <name evidence="1" type="ORF">HV832_09690</name>
</gene>
<keyword evidence="2" id="KW-1185">Reference proteome</keyword>
<evidence type="ECO:0000313" key="2">
    <source>
        <dbReference type="Proteomes" id="UP000588051"/>
    </source>
</evidence>
<accession>A0A850QL28</accession>
<evidence type="ECO:0000313" key="1">
    <source>
        <dbReference type="EMBL" id="NVO78103.1"/>
    </source>
</evidence>
<organism evidence="1 2">
    <name type="scientific">Undibacterium oligocarboniphilum</name>
    <dbReference type="NCBI Taxonomy" id="666702"/>
    <lineage>
        <taxon>Bacteria</taxon>
        <taxon>Pseudomonadati</taxon>
        <taxon>Pseudomonadota</taxon>
        <taxon>Betaproteobacteria</taxon>
        <taxon>Burkholderiales</taxon>
        <taxon>Oxalobacteraceae</taxon>
        <taxon>Undibacterium</taxon>
    </lineage>
</organism>
<name>A0A850QL28_9BURK</name>
<comment type="caution">
    <text evidence="1">The sequence shown here is derived from an EMBL/GenBank/DDBJ whole genome shotgun (WGS) entry which is preliminary data.</text>
</comment>
<reference evidence="1 2" key="1">
    <citation type="submission" date="2020-06" db="EMBL/GenBank/DDBJ databases">
        <authorList>
            <person name="Qiu C."/>
            <person name="Liu Z."/>
        </authorList>
    </citation>
    <scope>NUCLEOTIDE SEQUENCE [LARGE SCALE GENOMIC DNA]</scope>
    <source>
        <strain evidence="1 2">EM 1</strain>
    </source>
</reference>
<dbReference type="Gene3D" id="3.20.20.80">
    <property type="entry name" value="Glycosidases"/>
    <property type="match status" value="1"/>
</dbReference>
<sequence length="813" mass="92034">MNYFHCKTRHLFRVHCVSFLFPVILLICCGIRPVMGEALEWYPFQIDENKLPAIADFSALNHTLNPADQLFAKDGHFFRVGPDHLPRTRDDQRVRLFGINLSDAANFPREEDAPVIARRLRALGFNAVRLHHLDSVLSDSDEQPLGILTTGAFPSFNQTALHRLRVFMDALKEEGLYVNLNLHVGYTFRYAVDQLTPLPPGASMPFASHPLHLFEPRMIALQVEYTQQLLRRLQLNNDPVLALVEINNESSLTGAWQRKQLDQLPGEYERILQQHWQHWLVRQHGSLAQACSLWRSCDLPKQGALLVKSTENAVLAHGEGWLGRMKYFLYRVLNRLGWQVPDILEPGLELHQAGAGRRVLDFVRFLIEMDKQYVDTLRNTVHAEVGGLVPVTGTQAYFGGLLNIDAQREMDYVDEHFYVDHYDFPHQSWDSHDWRIRDQSVLREGWNGLLSRAFYRDVRKPFVISEFNQAYPNRQSAEIIPVMTAVAGTQDWDGLFFFQYGDGKTWNALPDSFGLTGMTGQLVHVGMSAAMFRYFQIPVLRERKILSVPMEKRQMLGALGEGVSSPGYLDYLEKHEQVSSQQVLTRQISVDFSLPFQGNAGTGLATGKNQGPEGRENQQGDNAVIKNEKFLRYNAELHHLQVITPYSAVFAGTTASRMIVTQDMPFLPVFGGRHYGVMTLMSRDASPLVTSRRVLLSLSGATTGSQPGEMPQRPKELIPYAGDRMWWTLEPDLPHTRQISGARDATGPVWTERIAASFFYPSSAKHLIVYPLDGDGNRLAAVPDRDVAVVKGGFSVSLHQSSPWFELIFSGLR</sequence>
<dbReference type="EMBL" id="JABXYJ010000005">
    <property type="protein sequence ID" value="NVO78103.1"/>
    <property type="molecule type" value="Genomic_DNA"/>
</dbReference>
<protein>
    <recommendedName>
        <fullName evidence="3">Glycoside hydrolase family 5 domain-containing protein</fullName>
    </recommendedName>
</protein>
<dbReference type="Proteomes" id="UP000588051">
    <property type="component" value="Unassembled WGS sequence"/>
</dbReference>
<dbReference type="AlphaFoldDB" id="A0A850QL28"/>
<evidence type="ECO:0008006" key="3">
    <source>
        <dbReference type="Google" id="ProtNLM"/>
    </source>
</evidence>
<proteinExistence type="predicted"/>
<dbReference type="InterPro" id="IPR017853">
    <property type="entry name" value="GH"/>
</dbReference>
<dbReference type="RefSeq" id="WP_176803637.1">
    <property type="nucleotide sequence ID" value="NZ_JABXYJ010000005.1"/>
</dbReference>